<dbReference type="KEGG" id="bgh:BDBG_17228"/>
<feature type="signal peptide" evidence="2">
    <location>
        <begin position="1"/>
        <end position="18"/>
    </location>
</feature>
<dbReference type="Proteomes" id="UP000002038">
    <property type="component" value="Unassembled WGS sequence"/>
</dbReference>
<dbReference type="EMBL" id="GG657457">
    <property type="protein sequence ID" value="OAT09483.1"/>
    <property type="molecule type" value="Genomic_DNA"/>
</dbReference>
<dbReference type="GeneID" id="42529019"/>
<evidence type="ECO:0008006" key="5">
    <source>
        <dbReference type="Google" id="ProtNLM"/>
    </source>
</evidence>
<evidence type="ECO:0000256" key="2">
    <source>
        <dbReference type="SAM" id="SignalP"/>
    </source>
</evidence>
<organism evidence="3 4">
    <name type="scientific">Blastomyces gilchristii (strain SLH14081)</name>
    <name type="common">Blastomyces dermatitidis</name>
    <dbReference type="NCBI Taxonomy" id="559298"/>
    <lineage>
        <taxon>Eukaryota</taxon>
        <taxon>Fungi</taxon>
        <taxon>Dikarya</taxon>
        <taxon>Ascomycota</taxon>
        <taxon>Pezizomycotina</taxon>
        <taxon>Eurotiomycetes</taxon>
        <taxon>Eurotiomycetidae</taxon>
        <taxon>Onygenales</taxon>
        <taxon>Ajellomycetaceae</taxon>
        <taxon>Blastomyces</taxon>
    </lineage>
</organism>
<dbReference type="AlphaFoldDB" id="A0A179UNS7"/>
<feature type="region of interest" description="Disordered" evidence="1">
    <location>
        <begin position="92"/>
        <end position="116"/>
    </location>
</feature>
<keyword evidence="4" id="KW-1185">Reference proteome</keyword>
<gene>
    <name evidence="3" type="ORF">BDBG_17228</name>
</gene>
<evidence type="ECO:0000256" key="1">
    <source>
        <dbReference type="SAM" id="MobiDB-lite"/>
    </source>
</evidence>
<dbReference type="VEuPathDB" id="FungiDB:BDBG_17228"/>
<name>A0A179UNS7_BLAGS</name>
<accession>A0A179UNS7</accession>
<dbReference type="RefSeq" id="XP_031578847.1">
    <property type="nucleotide sequence ID" value="XM_031724999.1"/>
</dbReference>
<protein>
    <recommendedName>
        <fullName evidence="5">Secreted protein</fullName>
    </recommendedName>
</protein>
<keyword evidence="2" id="KW-0732">Signal</keyword>
<sequence>MAQSWPALYLLFFTEAWASILHSSTGQPAIFSWRETPASLYFFPETYISHVGPLPLFSCWTVRIVSQSCLFYVKSLITPSSETMRQCAGTELTSGTSSLDSRSPSQNKLQMFHPSS</sequence>
<proteinExistence type="predicted"/>
<evidence type="ECO:0000313" key="3">
    <source>
        <dbReference type="EMBL" id="OAT09483.1"/>
    </source>
</evidence>
<reference evidence="4" key="1">
    <citation type="journal article" date="2015" name="PLoS Genet.">
        <title>The dynamic genome and transcriptome of the human fungal pathogen Blastomyces and close relative Emmonsia.</title>
        <authorList>
            <person name="Munoz J.F."/>
            <person name="Gauthier G.M."/>
            <person name="Desjardins C.A."/>
            <person name="Gallo J.E."/>
            <person name="Holder J."/>
            <person name="Sullivan T.D."/>
            <person name="Marty A.J."/>
            <person name="Carmen J.C."/>
            <person name="Chen Z."/>
            <person name="Ding L."/>
            <person name="Gujja S."/>
            <person name="Magrini V."/>
            <person name="Misas E."/>
            <person name="Mitreva M."/>
            <person name="Priest M."/>
            <person name="Saif S."/>
            <person name="Whiston E.A."/>
            <person name="Young S."/>
            <person name="Zeng Q."/>
            <person name="Goldman W.E."/>
            <person name="Mardis E.R."/>
            <person name="Taylor J.W."/>
            <person name="McEwen J.G."/>
            <person name="Clay O.K."/>
            <person name="Klein B.S."/>
            <person name="Cuomo C.A."/>
        </authorList>
    </citation>
    <scope>NUCLEOTIDE SEQUENCE [LARGE SCALE GENOMIC DNA]</scope>
    <source>
        <strain evidence="4">SLH14081</strain>
    </source>
</reference>
<feature type="chain" id="PRO_5008107484" description="Secreted protein" evidence="2">
    <location>
        <begin position="19"/>
        <end position="116"/>
    </location>
</feature>
<evidence type="ECO:0000313" key="4">
    <source>
        <dbReference type="Proteomes" id="UP000002038"/>
    </source>
</evidence>